<evidence type="ECO:0000256" key="6">
    <source>
        <dbReference type="ARBA" id="ARBA00023125"/>
    </source>
</evidence>
<accession>A0A6A4IV85</accession>
<evidence type="ECO:0000256" key="7">
    <source>
        <dbReference type="ARBA" id="ARBA00023242"/>
    </source>
</evidence>
<protein>
    <recommendedName>
        <fullName evidence="9">C2H2-type domain-containing protein</fullName>
    </recommendedName>
</protein>
<dbReference type="InterPro" id="IPR013087">
    <property type="entry name" value="Znf_C2H2_type"/>
</dbReference>
<dbReference type="GO" id="GO:0008270">
    <property type="term" value="F:zinc ion binding"/>
    <property type="evidence" value="ECO:0007669"/>
    <property type="project" value="UniProtKB-KW"/>
</dbReference>
<comment type="caution">
    <text evidence="10">The sequence shown here is derived from an EMBL/GenBank/DDBJ whole genome shotgun (WGS) entry which is preliminary data.</text>
</comment>
<evidence type="ECO:0000256" key="2">
    <source>
        <dbReference type="ARBA" id="ARBA00022723"/>
    </source>
</evidence>
<dbReference type="EMBL" id="WIXP02000008">
    <property type="protein sequence ID" value="KAF6206875.1"/>
    <property type="molecule type" value="Genomic_DNA"/>
</dbReference>
<dbReference type="Gene3D" id="3.30.160.60">
    <property type="entry name" value="Classic Zinc Finger"/>
    <property type="match status" value="4"/>
</dbReference>
<dbReference type="GO" id="GO:0005634">
    <property type="term" value="C:nucleus"/>
    <property type="evidence" value="ECO:0007669"/>
    <property type="project" value="UniProtKB-SubCell"/>
</dbReference>
<dbReference type="GO" id="GO:0003700">
    <property type="term" value="F:DNA-binding transcription factor activity"/>
    <property type="evidence" value="ECO:0007669"/>
    <property type="project" value="TreeGrafter"/>
</dbReference>
<feature type="domain" description="C2H2-type" evidence="9">
    <location>
        <begin position="248"/>
        <end position="275"/>
    </location>
</feature>
<dbReference type="PROSITE" id="PS00028">
    <property type="entry name" value="ZINC_FINGER_C2H2_1"/>
    <property type="match status" value="1"/>
</dbReference>
<feature type="compositionally biased region" description="Acidic residues" evidence="8">
    <location>
        <begin position="388"/>
        <end position="410"/>
    </location>
</feature>
<organism evidence="10 11">
    <name type="scientific">Apolygus lucorum</name>
    <name type="common">Small green plant bug</name>
    <name type="synonym">Lygocoris lucorum</name>
    <dbReference type="NCBI Taxonomy" id="248454"/>
    <lineage>
        <taxon>Eukaryota</taxon>
        <taxon>Metazoa</taxon>
        <taxon>Ecdysozoa</taxon>
        <taxon>Arthropoda</taxon>
        <taxon>Hexapoda</taxon>
        <taxon>Insecta</taxon>
        <taxon>Pterygota</taxon>
        <taxon>Neoptera</taxon>
        <taxon>Paraneoptera</taxon>
        <taxon>Hemiptera</taxon>
        <taxon>Heteroptera</taxon>
        <taxon>Panheteroptera</taxon>
        <taxon>Cimicomorpha</taxon>
        <taxon>Miridae</taxon>
        <taxon>Mirini</taxon>
        <taxon>Apolygus</taxon>
    </lineage>
</organism>
<feature type="domain" description="C2H2-type" evidence="9">
    <location>
        <begin position="310"/>
        <end position="338"/>
    </location>
</feature>
<feature type="region of interest" description="Disordered" evidence="8">
    <location>
        <begin position="95"/>
        <end position="120"/>
    </location>
</feature>
<feature type="region of interest" description="Disordered" evidence="8">
    <location>
        <begin position="377"/>
        <end position="429"/>
    </location>
</feature>
<evidence type="ECO:0000313" key="10">
    <source>
        <dbReference type="EMBL" id="KAF6206875.1"/>
    </source>
</evidence>
<keyword evidence="5" id="KW-0862">Zinc</keyword>
<dbReference type="PROSITE" id="PS50157">
    <property type="entry name" value="ZINC_FINGER_C2H2_2"/>
    <property type="match status" value="4"/>
</dbReference>
<dbReference type="GO" id="GO:0000978">
    <property type="term" value="F:RNA polymerase II cis-regulatory region sequence-specific DNA binding"/>
    <property type="evidence" value="ECO:0007669"/>
    <property type="project" value="TreeGrafter"/>
</dbReference>
<dbReference type="PANTHER" id="PTHR24404">
    <property type="entry name" value="ZINC FINGER PROTEIN"/>
    <property type="match status" value="1"/>
</dbReference>
<name>A0A6A4IV85_APOLU</name>
<keyword evidence="3" id="KW-0677">Repeat</keyword>
<evidence type="ECO:0000256" key="3">
    <source>
        <dbReference type="ARBA" id="ARBA00022737"/>
    </source>
</evidence>
<evidence type="ECO:0000313" key="11">
    <source>
        <dbReference type="Proteomes" id="UP000466442"/>
    </source>
</evidence>
<dbReference type="PANTHER" id="PTHR24404:SF111">
    <property type="entry name" value="GASTRULA ZINC FINGER PROTEIN XLCGF49.1-LIKE-RELATED"/>
    <property type="match status" value="1"/>
</dbReference>
<gene>
    <name evidence="10" type="ORF">GE061_018111</name>
</gene>
<evidence type="ECO:0000256" key="8">
    <source>
        <dbReference type="SAM" id="MobiDB-lite"/>
    </source>
</evidence>
<feature type="domain" description="C2H2-type" evidence="9">
    <location>
        <begin position="191"/>
        <end position="218"/>
    </location>
</feature>
<keyword evidence="7" id="KW-0539">Nucleus</keyword>
<keyword evidence="6" id="KW-0238">DNA-binding</keyword>
<evidence type="ECO:0000256" key="4">
    <source>
        <dbReference type="ARBA" id="ARBA00022771"/>
    </source>
</evidence>
<dbReference type="SMART" id="SM00355">
    <property type="entry name" value="ZnF_C2H2"/>
    <property type="match status" value="5"/>
</dbReference>
<dbReference type="Proteomes" id="UP000466442">
    <property type="component" value="Unassembled WGS sequence"/>
</dbReference>
<comment type="subcellular location">
    <subcellularLocation>
        <location evidence="1">Nucleus</location>
    </subcellularLocation>
</comment>
<feature type="domain" description="C2H2-type" evidence="9">
    <location>
        <begin position="219"/>
        <end position="247"/>
    </location>
</feature>
<dbReference type="GO" id="GO:0006357">
    <property type="term" value="P:regulation of transcription by RNA polymerase II"/>
    <property type="evidence" value="ECO:0007669"/>
    <property type="project" value="TreeGrafter"/>
</dbReference>
<sequence length="429" mass="48680">MTSIPTPSCETDCSAEIVLEEIKEEDFDSNVVYDGLLNPETVILDVKDELLMKEEIGNECEKDTDCKEEPECKEEPDCKEETDCKEESYIKTYLSGDEDKNEVDGLTNVGLSAEPSDRDGTEEGLLVKFESCTFPEICDCAKCEPTLDSDGEIMDVENSEPQVPITQNETGVPKMGKPKKKKKYYPGSKLFKCDNCDYKCYQLAHMEYHRSIHTGEKPLACKHCDYRARHPTTLTRHIRSQHTGEKPYSCEFCDYRAAQPASMHRHRRTHTGERPYGCKLCDYTSPDLNTVQLHELRHSGGTLRKLLNPRKCYLCDFSTSRRRGLVRHLLREHPGEPPLPYLKYYPGPLKTSTSVEKYVGSRKGQIRSKNCKGEWFPGMESLSSGPESDSESEDAVEVESDSNVDVDEWALPDASSSGRRIKTPKRLDL</sequence>
<dbReference type="FunFam" id="3.30.160.60:FF:002069">
    <property type="entry name" value="Uncharacterized protein"/>
    <property type="match status" value="1"/>
</dbReference>
<proteinExistence type="predicted"/>
<reference evidence="10" key="1">
    <citation type="journal article" date="2021" name="Mol. Ecol. Resour.">
        <title>Apolygus lucorum genome provides insights into omnivorousness and mesophyll feeding.</title>
        <authorList>
            <person name="Liu Y."/>
            <person name="Liu H."/>
            <person name="Wang H."/>
            <person name="Huang T."/>
            <person name="Liu B."/>
            <person name="Yang B."/>
            <person name="Yin L."/>
            <person name="Li B."/>
            <person name="Zhang Y."/>
            <person name="Zhang S."/>
            <person name="Jiang F."/>
            <person name="Zhang X."/>
            <person name="Ren Y."/>
            <person name="Wang B."/>
            <person name="Wang S."/>
            <person name="Lu Y."/>
            <person name="Wu K."/>
            <person name="Fan W."/>
            <person name="Wang G."/>
        </authorList>
    </citation>
    <scope>NUCLEOTIDE SEQUENCE</scope>
    <source>
        <strain evidence="10">12Hb</strain>
    </source>
</reference>
<keyword evidence="11" id="KW-1185">Reference proteome</keyword>
<feature type="compositionally biased region" description="Basic residues" evidence="8">
    <location>
        <begin position="419"/>
        <end position="429"/>
    </location>
</feature>
<dbReference type="InterPro" id="IPR050589">
    <property type="entry name" value="Ikaros_C2H2-ZF"/>
</dbReference>
<evidence type="ECO:0000256" key="1">
    <source>
        <dbReference type="ARBA" id="ARBA00004123"/>
    </source>
</evidence>
<dbReference type="AlphaFoldDB" id="A0A6A4IV85"/>
<evidence type="ECO:0000259" key="9">
    <source>
        <dbReference type="PROSITE" id="PS50157"/>
    </source>
</evidence>
<dbReference type="SUPFAM" id="SSF57667">
    <property type="entry name" value="beta-beta-alpha zinc fingers"/>
    <property type="match status" value="2"/>
</dbReference>
<keyword evidence="2" id="KW-0479">Metal-binding</keyword>
<dbReference type="OrthoDB" id="8113227at2759"/>
<keyword evidence="4" id="KW-0863">Zinc-finger</keyword>
<evidence type="ECO:0000256" key="5">
    <source>
        <dbReference type="ARBA" id="ARBA00022833"/>
    </source>
</evidence>
<dbReference type="InterPro" id="IPR036236">
    <property type="entry name" value="Znf_C2H2_sf"/>
</dbReference>